<keyword evidence="14" id="KW-0732">Signal</keyword>
<dbReference type="FunFam" id="2.60.120.620:FF:000011">
    <property type="entry name" value="Prolyl alpha subunit"/>
    <property type="match status" value="1"/>
</dbReference>
<keyword evidence="12" id="KW-0325">Glycoprotein</keyword>
<evidence type="ECO:0000256" key="12">
    <source>
        <dbReference type="ARBA" id="ARBA00023180"/>
    </source>
</evidence>
<dbReference type="InterPro" id="IPR044862">
    <property type="entry name" value="Pro_4_hyd_alph_FE2OG_OXY"/>
</dbReference>
<dbReference type="SMART" id="SM00702">
    <property type="entry name" value="P4Hc"/>
    <property type="match status" value="1"/>
</dbReference>
<dbReference type="InterPro" id="IPR045054">
    <property type="entry name" value="P4HA-like"/>
</dbReference>
<evidence type="ECO:0000256" key="3">
    <source>
        <dbReference type="ARBA" id="ARBA00004319"/>
    </source>
</evidence>
<keyword evidence="7" id="KW-0256">Endoplasmic reticulum</keyword>
<evidence type="ECO:0000313" key="17">
    <source>
        <dbReference type="Proteomes" id="UP000091820"/>
    </source>
</evidence>
<feature type="domain" description="Fe2OG dioxygenase" evidence="15">
    <location>
        <begin position="396"/>
        <end position="505"/>
    </location>
</feature>
<keyword evidence="6" id="KW-0479">Metal-binding</keyword>
<evidence type="ECO:0000256" key="14">
    <source>
        <dbReference type="SAM" id="SignalP"/>
    </source>
</evidence>
<dbReference type="PANTHER" id="PTHR10869:SF244">
    <property type="entry name" value="PROLYL 4-HYDROXYLASE SUBUNIT ALPHA-2"/>
    <property type="match status" value="1"/>
</dbReference>
<evidence type="ECO:0000256" key="6">
    <source>
        <dbReference type="ARBA" id="ARBA00022723"/>
    </source>
</evidence>
<dbReference type="PROSITE" id="PS51471">
    <property type="entry name" value="FE2OG_OXY"/>
    <property type="match status" value="1"/>
</dbReference>
<dbReference type="STRING" id="37001.A0A1A9WN31"/>
<keyword evidence="13" id="KW-0175">Coiled coil</keyword>
<dbReference type="InterPro" id="IPR013547">
    <property type="entry name" value="P4H_N"/>
</dbReference>
<evidence type="ECO:0000259" key="15">
    <source>
        <dbReference type="PROSITE" id="PS51471"/>
    </source>
</evidence>
<comment type="similarity">
    <text evidence="4">Belongs to the P4HA family.</text>
</comment>
<evidence type="ECO:0000256" key="9">
    <source>
        <dbReference type="ARBA" id="ARBA00022964"/>
    </source>
</evidence>
<dbReference type="GO" id="GO:0031418">
    <property type="term" value="F:L-ascorbic acid binding"/>
    <property type="evidence" value="ECO:0007669"/>
    <property type="project" value="UniProtKB-KW"/>
</dbReference>
<feature type="signal peptide" evidence="14">
    <location>
        <begin position="1"/>
        <end position="16"/>
    </location>
</feature>
<evidence type="ECO:0000256" key="4">
    <source>
        <dbReference type="ARBA" id="ARBA00006511"/>
    </source>
</evidence>
<dbReference type="EnsemblMetazoa" id="GBRI025660-RA">
    <property type="protein sequence ID" value="GBRI025660-PA"/>
    <property type="gene ID" value="GBRI025660"/>
</dbReference>
<accession>A0A1A9WN31</accession>
<organism evidence="16 17">
    <name type="scientific">Glossina brevipalpis</name>
    <dbReference type="NCBI Taxonomy" id="37001"/>
    <lineage>
        <taxon>Eukaryota</taxon>
        <taxon>Metazoa</taxon>
        <taxon>Ecdysozoa</taxon>
        <taxon>Arthropoda</taxon>
        <taxon>Hexapoda</taxon>
        <taxon>Insecta</taxon>
        <taxon>Pterygota</taxon>
        <taxon>Neoptera</taxon>
        <taxon>Endopterygota</taxon>
        <taxon>Diptera</taxon>
        <taxon>Brachycera</taxon>
        <taxon>Muscomorpha</taxon>
        <taxon>Hippoboscoidea</taxon>
        <taxon>Glossinidae</taxon>
        <taxon>Glossina</taxon>
    </lineage>
</organism>
<comment type="function">
    <text evidence="2">Catalyzes the post-translational formation of 4-hydroxyproline in -Xaa-Pro-Gly- sequences in collagens and other proteins.</text>
</comment>
<sequence length="516" mass="59680">MLKAFLFLLFTTITSTQPTGGDIEKSFAISVNSMTPLLDVEKQLIEILENYLEKLERKVDLLKNLAAKMTADNFESLEDPEGYVSNPLNSFRLIRRLQRDWINIESFMIQQEGEEYLEAMEVYHKQMPTATDLEDAANGIYRLQTVYDLEIDAMSDGILNGKQYKYRLSSLDRFTMGVHLFHQKHYYHACFWLYSSLISYRNHSINRILDFKKAKIFELYAEALMQQNRPKDALVAITNAVELESFNIRLLKRKNDIETLAKIHITDALEYKKIEPDFLQLGCRGNISNIPSKLHCIYNTKTTSFLRLAPLKMEFLSDDPYMVLYHDVLTDREILTLKDLGKTNLKRATIFDKSQLKNTINKDRIAKYSWLPHDNTSTTQIIAERIGDMTGLNISGSEPLQIMNYGLGGHFGEHYDFFNLTENTYFTDTYSQGDRIVTVLFYMSDVEQGGNTVFPYMRTVVSPKKGTALVWYNLNNKLIGDWRTQHAACPVLVGSKWVLTKWINSMPQIFTKPCYS</sequence>
<dbReference type="GO" id="GO:0005506">
    <property type="term" value="F:iron ion binding"/>
    <property type="evidence" value="ECO:0007669"/>
    <property type="project" value="InterPro"/>
</dbReference>
<reference evidence="17" key="1">
    <citation type="submission" date="2014-03" db="EMBL/GenBank/DDBJ databases">
        <authorList>
            <person name="Aksoy S."/>
            <person name="Warren W."/>
            <person name="Wilson R.K."/>
        </authorList>
    </citation>
    <scope>NUCLEOTIDE SEQUENCE [LARGE SCALE GENOMIC DNA]</scope>
    <source>
        <strain evidence="17">IAEA</strain>
    </source>
</reference>
<dbReference type="Gene3D" id="2.60.120.620">
    <property type="entry name" value="q2cbj1_9rhob like domain"/>
    <property type="match status" value="1"/>
</dbReference>
<name>A0A1A9WN31_9MUSC</name>
<evidence type="ECO:0000256" key="7">
    <source>
        <dbReference type="ARBA" id="ARBA00022824"/>
    </source>
</evidence>
<dbReference type="Gene3D" id="6.10.140.1460">
    <property type="match status" value="1"/>
</dbReference>
<keyword evidence="9" id="KW-0223">Dioxygenase</keyword>
<comment type="cofactor">
    <cofactor evidence="1">
        <name>L-ascorbate</name>
        <dbReference type="ChEBI" id="CHEBI:38290"/>
    </cofactor>
</comment>
<evidence type="ECO:0000256" key="10">
    <source>
        <dbReference type="ARBA" id="ARBA00023002"/>
    </source>
</evidence>
<dbReference type="Proteomes" id="UP000091820">
    <property type="component" value="Unassembled WGS sequence"/>
</dbReference>
<evidence type="ECO:0000256" key="8">
    <source>
        <dbReference type="ARBA" id="ARBA00022896"/>
    </source>
</evidence>
<dbReference type="AlphaFoldDB" id="A0A1A9WN31"/>
<dbReference type="InterPro" id="IPR006620">
    <property type="entry name" value="Pro_4_hyd_alph"/>
</dbReference>
<keyword evidence="10" id="KW-0560">Oxidoreductase</keyword>
<reference evidence="16" key="2">
    <citation type="submission" date="2020-05" db="UniProtKB">
        <authorList>
            <consortium name="EnsemblMetazoa"/>
        </authorList>
    </citation>
    <scope>IDENTIFICATION</scope>
    <source>
        <strain evidence="16">IAEA</strain>
    </source>
</reference>
<dbReference type="InterPro" id="IPR011990">
    <property type="entry name" value="TPR-like_helical_dom_sf"/>
</dbReference>
<dbReference type="EC" id="1.14.11.2" evidence="5"/>
<dbReference type="Pfam" id="PF13640">
    <property type="entry name" value="2OG-FeII_Oxy_3"/>
    <property type="match status" value="1"/>
</dbReference>
<dbReference type="Gene3D" id="1.25.40.10">
    <property type="entry name" value="Tetratricopeptide repeat domain"/>
    <property type="match status" value="1"/>
</dbReference>
<evidence type="ECO:0000256" key="1">
    <source>
        <dbReference type="ARBA" id="ARBA00001961"/>
    </source>
</evidence>
<comment type="subcellular location">
    <subcellularLocation>
        <location evidence="3">Endoplasmic reticulum lumen</location>
    </subcellularLocation>
</comment>
<protein>
    <recommendedName>
        <fullName evidence="5">procollagen-proline 4-dioxygenase</fullName>
        <ecNumber evidence="5">1.14.11.2</ecNumber>
    </recommendedName>
</protein>
<dbReference type="PANTHER" id="PTHR10869">
    <property type="entry name" value="PROLYL 4-HYDROXYLASE ALPHA SUBUNIT"/>
    <property type="match status" value="1"/>
</dbReference>
<evidence type="ECO:0000256" key="13">
    <source>
        <dbReference type="SAM" id="Coils"/>
    </source>
</evidence>
<evidence type="ECO:0000256" key="11">
    <source>
        <dbReference type="ARBA" id="ARBA00023004"/>
    </source>
</evidence>
<proteinExistence type="inferred from homology"/>
<dbReference type="GO" id="GO:0005788">
    <property type="term" value="C:endoplasmic reticulum lumen"/>
    <property type="evidence" value="ECO:0007669"/>
    <property type="project" value="UniProtKB-SubCell"/>
</dbReference>
<dbReference type="Pfam" id="PF08336">
    <property type="entry name" value="P4Ha_N"/>
    <property type="match status" value="1"/>
</dbReference>
<keyword evidence="11" id="KW-0408">Iron</keyword>
<evidence type="ECO:0000256" key="5">
    <source>
        <dbReference type="ARBA" id="ARBA00012269"/>
    </source>
</evidence>
<feature type="coiled-coil region" evidence="13">
    <location>
        <begin position="38"/>
        <end position="72"/>
    </location>
</feature>
<dbReference type="InterPro" id="IPR005123">
    <property type="entry name" value="Oxoglu/Fe-dep_dioxygenase_dom"/>
</dbReference>
<dbReference type="VEuPathDB" id="VectorBase:GBRI025660"/>
<dbReference type="GO" id="GO:0004656">
    <property type="term" value="F:procollagen-proline 4-dioxygenase activity"/>
    <property type="evidence" value="ECO:0007669"/>
    <property type="project" value="UniProtKB-EC"/>
</dbReference>
<evidence type="ECO:0000313" key="16">
    <source>
        <dbReference type="EnsemblMetazoa" id="GBRI025660-PA"/>
    </source>
</evidence>
<keyword evidence="17" id="KW-1185">Reference proteome</keyword>
<feature type="chain" id="PRO_5008400488" description="procollagen-proline 4-dioxygenase" evidence="14">
    <location>
        <begin position="17"/>
        <end position="516"/>
    </location>
</feature>
<keyword evidence="8" id="KW-0847">Vitamin C</keyword>
<evidence type="ECO:0000256" key="2">
    <source>
        <dbReference type="ARBA" id="ARBA00002035"/>
    </source>
</evidence>